<dbReference type="PIRSF" id="PIRSF029416">
    <property type="entry name" value="UCP029416_PTP"/>
    <property type="match status" value="1"/>
</dbReference>
<name>A0ABW5QWA0_9BACL</name>
<accession>A0ABW5QWA0</accession>
<organism evidence="2 3">
    <name type="scientific">Paenibacillus thailandensis</name>
    <dbReference type="NCBI Taxonomy" id="393250"/>
    <lineage>
        <taxon>Bacteria</taxon>
        <taxon>Bacillati</taxon>
        <taxon>Bacillota</taxon>
        <taxon>Bacilli</taxon>
        <taxon>Bacillales</taxon>
        <taxon>Paenibacillaceae</taxon>
        <taxon>Paenibacillus</taxon>
    </lineage>
</organism>
<sequence length="107" mass="12750">MRLLFICSRNINRSRTAEVIFRNKPQFEVRSAGTDETARITVNAGHIRWADLIFVMEHMHRRMLEQRFSRELFGKSVIVLNIPDAYYFMDDELVNILLERVSDYIEL</sequence>
<reference evidence="3" key="1">
    <citation type="journal article" date="2019" name="Int. J. Syst. Evol. Microbiol.">
        <title>The Global Catalogue of Microorganisms (GCM) 10K type strain sequencing project: providing services to taxonomists for standard genome sequencing and annotation.</title>
        <authorList>
            <consortium name="The Broad Institute Genomics Platform"/>
            <consortium name="The Broad Institute Genome Sequencing Center for Infectious Disease"/>
            <person name="Wu L."/>
            <person name="Ma J."/>
        </authorList>
    </citation>
    <scope>NUCLEOTIDE SEQUENCE [LARGE SCALE GENOMIC DNA]</scope>
    <source>
        <strain evidence="3">TISTR 1827</strain>
    </source>
</reference>
<dbReference type="RefSeq" id="WP_379270693.1">
    <property type="nucleotide sequence ID" value="NZ_JBHUGT010000010.1"/>
</dbReference>
<protein>
    <submittedName>
        <fullName evidence="2">Low molecular weight protein tyrosine phosphatase family protein</fullName>
    </submittedName>
</protein>
<dbReference type="Pfam" id="PF01451">
    <property type="entry name" value="LMWPc"/>
    <property type="match status" value="1"/>
</dbReference>
<evidence type="ECO:0000259" key="1">
    <source>
        <dbReference type="SMART" id="SM00226"/>
    </source>
</evidence>
<evidence type="ECO:0000313" key="3">
    <source>
        <dbReference type="Proteomes" id="UP001597493"/>
    </source>
</evidence>
<gene>
    <name evidence="2" type="ORF">ACFSW5_07040</name>
</gene>
<evidence type="ECO:0000313" key="2">
    <source>
        <dbReference type="EMBL" id="MFD2660023.1"/>
    </source>
</evidence>
<comment type="caution">
    <text evidence="2">The sequence shown here is derived from an EMBL/GenBank/DDBJ whole genome shotgun (WGS) entry which is preliminary data.</text>
</comment>
<dbReference type="Gene3D" id="3.40.50.2300">
    <property type="match status" value="1"/>
</dbReference>
<dbReference type="InterPro" id="IPR036196">
    <property type="entry name" value="Ptyr_pPase_sf"/>
</dbReference>
<keyword evidence="3" id="KW-1185">Reference proteome</keyword>
<feature type="domain" description="Phosphotyrosine protein phosphatase I" evidence="1">
    <location>
        <begin position="1"/>
        <end position="107"/>
    </location>
</feature>
<dbReference type="InterPro" id="IPR023485">
    <property type="entry name" value="Ptyr_pPase"/>
</dbReference>
<proteinExistence type="predicted"/>
<dbReference type="SMART" id="SM00226">
    <property type="entry name" value="LMWPc"/>
    <property type="match status" value="1"/>
</dbReference>
<dbReference type="Proteomes" id="UP001597493">
    <property type="component" value="Unassembled WGS sequence"/>
</dbReference>
<dbReference type="SUPFAM" id="SSF52788">
    <property type="entry name" value="Phosphotyrosine protein phosphatases I"/>
    <property type="match status" value="1"/>
</dbReference>
<dbReference type="InterPro" id="IPR016919">
    <property type="entry name" value="UCP029416_PTP"/>
</dbReference>
<dbReference type="EMBL" id="JBHUMY010000006">
    <property type="protein sequence ID" value="MFD2660023.1"/>
    <property type="molecule type" value="Genomic_DNA"/>
</dbReference>